<dbReference type="EMBL" id="FOXQ01000010">
    <property type="protein sequence ID" value="SFQ36559.1"/>
    <property type="molecule type" value="Genomic_DNA"/>
</dbReference>
<feature type="non-terminal residue" evidence="1">
    <location>
        <position position="1"/>
    </location>
</feature>
<evidence type="ECO:0000313" key="1">
    <source>
        <dbReference type="EMBL" id="SFQ36559.1"/>
    </source>
</evidence>
<sequence length="104" mass="11773">VNLGWPKVVNILWRYLVSLNRRRVVNFADASTSMKKLMNDMYRSTYEAANLTRSVLIVVDVLKGNKSNLKDGDTLDLRGMSSAQLTQFLQALLKQGFKGTVHNQ</sequence>
<dbReference type="AlphaFoldDB" id="A0A1I5XX79"/>
<gene>
    <name evidence="1" type="ORF">SAMN05444277_1101</name>
</gene>
<organism evidence="1 2">
    <name type="scientific">Parafilimonas terrae</name>
    <dbReference type="NCBI Taxonomy" id="1465490"/>
    <lineage>
        <taxon>Bacteria</taxon>
        <taxon>Pseudomonadati</taxon>
        <taxon>Bacteroidota</taxon>
        <taxon>Chitinophagia</taxon>
        <taxon>Chitinophagales</taxon>
        <taxon>Chitinophagaceae</taxon>
        <taxon>Parafilimonas</taxon>
    </lineage>
</organism>
<accession>A0A1I5XX79</accession>
<keyword evidence="2" id="KW-1185">Reference proteome</keyword>
<proteinExistence type="predicted"/>
<dbReference type="RefSeq" id="WP_218148510.1">
    <property type="nucleotide sequence ID" value="NZ_FOXQ01000010.1"/>
</dbReference>
<reference evidence="1 2" key="1">
    <citation type="submission" date="2016-10" db="EMBL/GenBank/DDBJ databases">
        <authorList>
            <person name="de Groot N.N."/>
        </authorList>
    </citation>
    <scope>NUCLEOTIDE SEQUENCE [LARGE SCALE GENOMIC DNA]</scope>
    <source>
        <strain evidence="1 2">DSM 28286</strain>
    </source>
</reference>
<protein>
    <submittedName>
        <fullName evidence="1">Uncharacterized protein</fullName>
    </submittedName>
</protein>
<dbReference type="Proteomes" id="UP000199031">
    <property type="component" value="Unassembled WGS sequence"/>
</dbReference>
<name>A0A1I5XX79_9BACT</name>
<evidence type="ECO:0000313" key="2">
    <source>
        <dbReference type="Proteomes" id="UP000199031"/>
    </source>
</evidence>